<dbReference type="Proteomes" id="UP000295645">
    <property type="component" value="Unassembled WGS sequence"/>
</dbReference>
<organism evidence="1 2">
    <name type="scientific">Luteibacter rhizovicinus</name>
    <dbReference type="NCBI Taxonomy" id="242606"/>
    <lineage>
        <taxon>Bacteria</taxon>
        <taxon>Pseudomonadati</taxon>
        <taxon>Pseudomonadota</taxon>
        <taxon>Gammaproteobacteria</taxon>
        <taxon>Lysobacterales</taxon>
        <taxon>Rhodanobacteraceae</taxon>
        <taxon>Luteibacter</taxon>
    </lineage>
</organism>
<dbReference type="CDD" id="cd16325">
    <property type="entry name" value="LolA"/>
    <property type="match status" value="1"/>
</dbReference>
<dbReference type="RefSeq" id="WP_243649182.1">
    <property type="nucleotide sequence ID" value="NZ_SMCS01000002.1"/>
</dbReference>
<reference evidence="1 2" key="1">
    <citation type="submission" date="2019-03" db="EMBL/GenBank/DDBJ databases">
        <title>Above-ground endophytic microbial communities from plants in different locations in the United States.</title>
        <authorList>
            <person name="Frank C."/>
        </authorList>
    </citation>
    <scope>NUCLEOTIDE SEQUENCE [LARGE SCALE GENOMIC DNA]</scope>
    <source>
        <strain evidence="1 2">LP_13_YM</strain>
    </source>
</reference>
<protein>
    <recommendedName>
        <fullName evidence="3">Outer membrane lipoprotein carrier protein LolA</fullName>
    </recommendedName>
</protein>
<proteinExistence type="predicted"/>
<evidence type="ECO:0008006" key="3">
    <source>
        <dbReference type="Google" id="ProtNLM"/>
    </source>
</evidence>
<dbReference type="Gene3D" id="2.50.20.10">
    <property type="entry name" value="Lipoprotein localisation LolA/LolB/LppX"/>
    <property type="match status" value="1"/>
</dbReference>
<dbReference type="Pfam" id="PF19574">
    <property type="entry name" value="LolA_3"/>
    <property type="match status" value="1"/>
</dbReference>
<comment type="caution">
    <text evidence="1">The sequence shown here is derived from an EMBL/GenBank/DDBJ whole genome shotgun (WGS) entry which is preliminary data.</text>
</comment>
<gene>
    <name evidence="1" type="ORF">EC912_102623</name>
</gene>
<evidence type="ECO:0000313" key="2">
    <source>
        <dbReference type="Proteomes" id="UP000295645"/>
    </source>
</evidence>
<dbReference type="InterPro" id="IPR004564">
    <property type="entry name" value="OM_lipoprot_carrier_LolA-like"/>
</dbReference>
<keyword evidence="2" id="KW-1185">Reference proteome</keyword>
<dbReference type="EMBL" id="SMCS01000002">
    <property type="protein sequence ID" value="TCV96273.1"/>
    <property type="molecule type" value="Genomic_DNA"/>
</dbReference>
<name>A0A4R3YY55_9GAMM</name>
<sequence>MLILALIPLLSYARSTPEASDANAFIATLKRPPPARTPFAEARFMRVLDKPLVVSGELAWLGGDRLERRVDAPNRETATIADGEVTQQREGKKPRSFSLQRAPQLKVLLDSFVALLGGDPSRLGDAFDVKLARGDVHWTLTLTPRDARIAKQISAIRIDGAGTEPGCMRMEEADGDVAIDLLGDLATKMPATPTRENLAALCGGAP</sequence>
<evidence type="ECO:0000313" key="1">
    <source>
        <dbReference type="EMBL" id="TCV96273.1"/>
    </source>
</evidence>
<accession>A0A4R3YY55</accession>
<dbReference type="AlphaFoldDB" id="A0A4R3YY55"/>